<evidence type="ECO:0000256" key="10">
    <source>
        <dbReference type="ARBA" id="ARBA00031693"/>
    </source>
</evidence>
<keyword evidence="6" id="KW-0479">Metal-binding</keyword>
<comment type="similarity">
    <text evidence="3">Belongs to the HAD-like hydrolase superfamily. SerB family.</text>
</comment>
<dbReference type="SFLD" id="SFLDS00003">
    <property type="entry name" value="Haloacid_Dehalogenase"/>
    <property type="match status" value="1"/>
</dbReference>
<dbReference type="UniPathway" id="UPA00135">
    <property type="reaction ID" value="UER00198"/>
</dbReference>
<dbReference type="PANTHER" id="PTHR43344">
    <property type="entry name" value="PHOSPHOSERINE PHOSPHATASE"/>
    <property type="match status" value="1"/>
</dbReference>
<dbReference type="SFLD" id="SFLDG01136">
    <property type="entry name" value="C1.6:_Phosphoserine_Phosphatas"/>
    <property type="match status" value="1"/>
</dbReference>
<reference evidence="12 13" key="1">
    <citation type="journal article" date="2018" name="Genome Biol. Evol.">
        <title>Multiple Roots of Fruiting Body Formation in Amoebozoa.</title>
        <authorList>
            <person name="Hillmann F."/>
            <person name="Forbes G."/>
            <person name="Novohradska S."/>
            <person name="Ferling I."/>
            <person name="Riege K."/>
            <person name="Groth M."/>
            <person name="Westermann M."/>
            <person name="Marz M."/>
            <person name="Spaller T."/>
            <person name="Winckler T."/>
            <person name="Schaap P."/>
            <person name="Glockner G."/>
        </authorList>
    </citation>
    <scope>NUCLEOTIDE SEQUENCE [LARGE SCALE GENOMIC DNA]</scope>
    <source>
        <strain evidence="12 13">Jena</strain>
    </source>
</reference>
<dbReference type="GO" id="GO:0006564">
    <property type="term" value="P:L-serine biosynthetic process"/>
    <property type="evidence" value="ECO:0007669"/>
    <property type="project" value="UniProtKB-KW"/>
</dbReference>
<dbReference type="Gene3D" id="3.40.50.1000">
    <property type="entry name" value="HAD superfamily/HAD-like"/>
    <property type="match status" value="1"/>
</dbReference>
<dbReference type="SFLD" id="SFLDF00029">
    <property type="entry name" value="phosphoserine_phosphatase"/>
    <property type="match status" value="1"/>
</dbReference>
<evidence type="ECO:0000256" key="1">
    <source>
        <dbReference type="ARBA" id="ARBA00001946"/>
    </source>
</evidence>
<evidence type="ECO:0000256" key="7">
    <source>
        <dbReference type="ARBA" id="ARBA00022801"/>
    </source>
</evidence>
<evidence type="ECO:0000313" key="13">
    <source>
        <dbReference type="Proteomes" id="UP000241769"/>
    </source>
</evidence>
<dbReference type="InParanoid" id="A0A2P6MUG7"/>
<keyword evidence="9" id="KW-0718">Serine biosynthesis</keyword>
<evidence type="ECO:0000256" key="2">
    <source>
        <dbReference type="ARBA" id="ARBA00005135"/>
    </source>
</evidence>
<dbReference type="Pfam" id="PF12710">
    <property type="entry name" value="HAD"/>
    <property type="match status" value="1"/>
</dbReference>
<dbReference type="GO" id="GO:0036424">
    <property type="term" value="F:L-phosphoserine phosphatase activity"/>
    <property type="evidence" value="ECO:0007669"/>
    <property type="project" value="InterPro"/>
</dbReference>
<dbReference type="AlphaFoldDB" id="A0A2P6MUG7"/>
<gene>
    <name evidence="12" type="ORF">PROFUN_05660</name>
</gene>
<dbReference type="Proteomes" id="UP000241769">
    <property type="component" value="Unassembled WGS sequence"/>
</dbReference>
<comment type="cofactor">
    <cofactor evidence="1">
        <name>Mg(2+)</name>
        <dbReference type="ChEBI" id="CHEBI:18420"/>
    </cofactor>
</comment>
<dbReference type="GO" id="GO:0005737">
    <property type="term" value="C:cytoplasm"/>
    <property type="evidence" value="ECO:0007669"/>
    <property type="project" value="TreeGrafter"/>
</dbReference>
<feature type="active site" description="Nucleophile" evidence="11">
    <location>
        <position position="109"/>
    </location>
</feature>
<keyword evidence="8" id="KW-0460">Magnesium</keyword>
<sequence>MRKYQVFLCFSDTQRESDILPTLAAVNSLLGAAHQTQFTPVENHPCYSFTFKHDDMKEKALRYKLTQMLSGKNVDYLLSTTDRLKQKYRLAIFVRTSLVFGAADVMIQDVDGTLLDAECIDEVAREAGVVDQVAKLTKKAMEEDWDFTQALRERLALVEGLPEEKLEEVFSRLLLKKGVASLVKTLKENGIQTAMVSGGFTYFTDRIAARLGFDYAFANVLEISGGKLTGKSLPPVVDGKMKLKVLEALCKRLGCTLSQSIAMGDGSNDKFMVGNAGLGVAFHAKTILKQHTPHHVDHSPMNFLCHFLGYEPSQTSSLDAAISKHPTVKGADLIGLSDLIAL</sequence>
<comment type="pathway">
    <text evidence="2">Amino-acid biosynthesis; L-serine biosynthesis; L-serine from 3-phospho-D-glycerate: step 3/3.</text>
</comment>
<dbReference type="InterPro" id="IPR036412">
    <property type="entry name" value="HAD-like_sf"/>
</dbReference>
<dbReference type="EC" id="3.1.3.3" evidence="4"/>
<organism evidence="12 13">
    <name type="scientific">Planoprotostelium fungivorum</name>
    <dbReference type="NCBI Taxonomy" id="1890364"/>
    <lineage>
        <taxon>Eukaryota</taxon>
        <taxon>Amoebozoa</taxon>
        <taxon>Evosea</taxon>
        <taxon>Variosea</taxon>
        <taxon>Cavosteliida</taxon>
        <taxon>Cavosteliaceae</taxon>
        <taxon>Planoprotostelium</taxon>
    </lineage>
</organism>
<evidence type="ECO:0000256" key="3">
    <source>
        <dbReference type="ARBA" id="ARBA00009184"/>
    </source>
</evidence>
<evidence type="ECO:0000256" key="11">
    <source>
        <dbReference type="PIRSR" id="PIRSR604469-1"/>
    </source>
</evidence>
<keyword evidence="5" id="KW-0028">Amino-acid biosynthesis</keyword>
<dbReference type="GO" id="GO:0000287">
    <property type="term" value="F:magnesium ion binding"/>
    <property type="evidence" value="ECO:0007669"/>
    <property type="project" value="TreeGrafter"/>
</dbReference>
<dbReference type="InterPro" id="IPR023214">
    <property type="entry name" value="HAD_sf"/>
</dbReference>
<dbReference type="FunCoup" id="A0A2P6MUG7">
    <property type="interactions" value="177"/>
</dbReference>
<evidence type="ECO:0000313" key="12">
    <source>
        <dbReference type="EMBL" id="PRP75349.1"/>
    </source>
</evidence>
<dbReference type="InterPro" id="IPR004469">
    <property type="entry name" value="PSP"/>
</dbReference>
<comment type="caution">
    <text evidence="12">The sequence shown here is derived from an EMBL/GenBank/DDBJ whole genome shotgun (WGS) entry which is preliminary data.</text>
</comment>
<dbReference type="OrthoDB" id="27226at2759"/>
<dbReference type="SFLD" id="SFLDG01137">
    <property type="entry name" value="C1.6.1:_Phosphoserine_Phosphat"/>
    <property type="match status" value="1"/>
</dbReference>
<keyword evidence="7" id="KW-0378">Hydrolase</keyword>
<dbReference type="NCBIfam" id="TIGR01488">
    <property type="entry name" value="HAD-SF-IB"/>
    <property type="match status" value="1"/>
</dbReference>
<evidence type="ECO:0000256" key="9">
    <source>
        <dbReference type="ARBA" id="ARBA00023299"/>
    </source>
</evidence>
<evidence type="ECO:0000256" key="5">
    <source>
        <dbReference type="ARBA" id="ARBA00022605"/>
    </source>
</evidence>
<dbReference type="NCBIfam" id="TIGR00338">
    <property type="entry name" value="serB"/>
    <property type="match status" value="1"/>
</dbReference>
<dbReference type="SUPFAM" id="SSF56784">
    <property type="entry name" value="HAD-like"/>
    <property type="match status" value="1"/>
</dbReference>
<dbReference type="PANTHER" id="PTHR43344:SF2">
    <property type="entry name" value="PHOSPHOSERINE PHOSPHATASE"/>
    <property type="match status" value="1"/>
</dbReference>
<name>A0A2P6MUG7_9EUKA</name>
<dbReference type="InterPro" id="IPR050582">
    <property type="entry name" value="HAD-like_SerB"/>
</dbReference>
<accession>A0A2P6MUG7</accession>
<feature type="active site" description="Proton donor" evidence="11">
    <location>
        <position position="111"/>
    </location>
</feature>
<evidence type="ECO:0000256" key="4">
    <source>
        <dbReference type="ARBA" id="ARBA00012640"/>
    </source>
</evidence>
<keyword evidence="13" id="KW-1185">Reference proteome</keyword>
<proteinExistence type="inferred from homology"/>
<evidence type="ECO:0000256" key="8">
    <source>
        <dbReference type="ARBA" id="ARBA00022842"/>
    </source>
</evidence>
<protein>
    <recommendedName>
        <fullName evidence="4">phosphoserine phosphatase</fullName>
        <ecNumber evidence="4">3.1.3.3</ecNumber>
    </recommendedName>
    <alternativeName>
        <fullName evidence="10">O-phosphoserine phosphohydrolase</fullName>
    </alternativeName>
</protein>
<dbReference type="STRING" id="1890364.A0A2P6MUG7"/>
<evidence type="ECO:0000256" key="6">
    <source>
        <dbReference type="ARBA" id="ARBA00022723"/>
    </source>
</evidence>
<dbReference type="EMBL" id="MDYQ01000395">
    <property type="protein sequence ID" value="PRP75349.1"/>
    <property type="molecule type" value="Genomic_DNA"/>
</dbReference>